<gene>
    <name evidence="2" type="ORF">H9659_03730</name>
</gene>
<evidence type="ECO:0000256" key="1">
    <source>
        <dbReference type="SAM" id="SignalP"/>
    </source>
</evidence>
<dbReference type="PROSITE" id="PS51257">
    <property type="entry name" value="PROKAR_LIPOPROTEIN"/>
    <property type="match status" value="1"/>
</dbReference>
<feature type="chain" id="PRO_5045400642" description="Lipoprotein" evidence="1">
    <location>
        <begin position="25"/>
        <end position="169"/>
    </location>
</feature>
<keyword evidence="3" id="KW-1185">Reference proteome</keyword>
<feature type="signal peptide" evidence="1">
    <location>
        <begin position="1"/>
        <end position="24"/>
    </location>
</feature>
<evidence type="ECO:0000313" key="3">
    <source>
        <dbReference type="Proteomes" id="UP000659496"/>
    </source>
</evidence>
<dbReference type="Pfam" id="PF13798">
    <property type="entry name" value="PCYCGC"/>
    <property type="match status" value="1"/>
</dbReference>
<dbReference type="RefSeq" id="WP_191688616.1">
    <property type="nucleotide sequence ID" value="NZ_JACSQY010000002.1"/>
</dbReference>
<comment type="caution">
    <text evidence="2">The sequence shown here is derived from an EMBL/GenBank/DDBJ whole genome shotgun (WGS) entry which is preliminary data.</text>
</comment>
<name>A0ABR8PH15_9BACL</name>
<dbReference type="Proteomes" id="UP000659496">
    <property type="component" value="Unassembled WGS sequence"/>
</dbReference>
<evidence type="ECO:0008006" key="4">
    <source>
        <dbReference type="Google" id="ProtNLM"/>
    </source>
</evidence>
<reference evidence="2 3" key="1">
    <citation type="submission" date="2020-08" db="EMBL/GenBank/DDBJ databases">
        <title>A Genomic Blueprint of the Chicken Gut Microbiome.</title>
        <authorList>
            <person name="Gilroy R."/>
            <person name="Ravi A."/>
            <person name="Getino M."/>
            <person name="Pursley I."/>
            <person name="Horton D.L."/>
            <person name="Alikhan N.-F."/>
            <person name="Baker D."/>
            <person name="Gharbi K."/>
            <person name="Hall N."/>
            <person name="Watson M."/>
            <person name="Adriaenssens E.M."/>
            <person name="Foster-Nyarko E."/>
            <person name="Jarju S."/>
            <person name="Secka A."/>
            <person name="Antonio M."/>
            <person name="Oren A."/>
            <person name="Chaudhuri R."/>
            <person name="La Ragione R.M."/>
            <person name="Hildebrand F."/>
            <person name="Pallen M.J."/>
        </authorList>
    </citation>
    <scope>NUCLEOTIDE SEQUENCE [LARGE SCALE GENOMIC DNA]</scope>
    <source>
        <strain evidence="2 3">Sa3CUA8</strain>
    </source>
</reference>
<sequence length="169" mass="18588">MNKRLMPILAVLVIVLAACSGKTATEQQHEEKPVLAIGEEKQLPNGDLQQVTASAEELPAFLDDKSEDLQLVYQVAGHAEDILKYMPCYCGCADSADHGSNLNCFVDEIRKDGSVVWDDHGTRCDVCVEIAVKSVKMSQEGKSLKEIRKTIDTDYNKGYARPTDTPMPS</sequence>
<organism evidence="2 3">
    <name type="scientific">Sporosarcina gallistercoris</name>
    <dbReference type="NCBI Taxonomy" id="2762245"/>
    <lineage>
        <taxon>Bacteria</taxon>
        <taxon>Bacillati</taxon>
        <taxon>Bacillota</taxon>
        <taxon>Bacilli</taxon>
        <taxon>Bacillales</taxon>
        <taxon>Caryophanaceae</taxon>
        <taxon>Sporosarcina</taxon>
    </lineage>
</organism>
<protein>
    <recommendedName>
        <fullName evidence="4">Lipoprotein</fullName>
    </recommendedName>
</protein>
<evidence type="ECO:0000313" key="2">
    <source>
        <dbReference type="EMBL" id="MBD7907444.1"/>
    </source>
</evidence>
<keyword evidence="1" id="KW-0732">Signal</keyword>
<proteinExistence type="predicted"/>
<dbReference type="EMBL" id="JACSQY010000002">
    <property type="protein sequence ID" value="MBD7907444.1"/>
    <property type="molecule type" value="Genomic_DNA"/>
</dbReference>
<dbReference type="InterPro" id="IPR025673">
    <property type="entry name" value="PCYCGC"/>
</dbReference>
<accession>A0ABR8PH15</accession>